<sequence>MVLKKRNSDQIFWDYNLHHPSNLDTLAQKSLRVLVSISTQDNKNVIQNRLINNDFLYLSNSKRFKQIRQQNTRRFLFYNVAQYITDF</sequence>
<reference evidence="1" key="1">
    <citation type="submission" date="2021-01" db="EMBL/GenBank/DDBJ databases">
        <authorList>
            <consortium name="Genoscope - CEA"/>
            <person name="William W."/>
        </authorList>
    </citation>
    <scope>NUCLEOTIDE SEQUENCE</scope>
</reference>
<proteinExistence type="predicted"/>
<gene>
    <name evidence="1" type="ORF">PSON_ATCC_30995.1.T0460034</name>
</gene>
<comment type="caution">
    <text evidence="1">The sequence shown here is derived from an EMBL/GenBank/DDBJ whole genome shotgun (WGS) entry which is preliminary data.</text>
</comment>
<keyword evidence="2" id="KW-1185">Reference proteome</keyword>
<name>A0A8S1MV50_9CILI</name>
<evidence type="ECO:0000313" key="2">
    <source>
        <dbReference type="Proteomes" id="UP000692954"/>
    </source>
</evidence>
<dbReference type="EMBL" id="CAJJDN010000046">
    <property type="protein sequence ID" value="CAD8084020.1"/>
    <property type="molecule type" value="Genomic_DNA"/>
</dbReference>
<dbReference type="Proteomes" id="UP000692954">
    <property type="component" value="Unassembled WGS sequence"/>
</dbReference>
<organism evidence="1 2">
    <name type="scientific">Paramecium sonneborni</name>
    <dbReference type="NCBI Taxonomy" id="65129"/>
    <lineage>
        <taxon>Eukaryota</taxon>
        <taxon>Sar</taxon>
        <taxon>Alveolata</taxon>
        <taxon>Ciliophora</taxon>
        <taxon>Intramacronucleata</taxon>
        <taxon>Oligohymenophorea</taxon>
        <taxon>Peniculida</taxon>
        <taxon>Parameciidae</taxon>
        <taxon>Paramecium</taxon>
    </lineage>
</organism>
<accession>A0A8S1MV50</accession>
<evidence type="ECO:0000313" key="1">
    <source>
        <dbReference type="EMBL" id="CAD8084020.1"/>
    </source>
</evidence>
<protein>
    <submittedName>
        <fullName evidence="1">Uncharacterized protein</fullName>
    </submittedName>
</protein>
<dbReference type="AlphaFoldDB" id="A0A8S1MV50"/>